<dbReference type="VEuPathDB" id="FungiDB:A1Q1_00935"/>
<dbReference type="AlphaFoldDB" id="J6F3V7"/>
<dbReference type="HOGENOM" id="CLU_575133_0_0_1"/>
<proteinExistence type="predicted"/>
<evidence type="ECO:0000313" key="3">
    <source>
        <dbReference type="Proteomes" id="UP000002748"/>
    </source>
</evidence>
<protein>
    <submittedName>
        <fullName evidence="2">Uncharacterized protein</fullName>
    </submittedName>
</protein>
<evidence type="ECO:0000256" key="1">
    <source>
        <dbReference type="SAM" id="Phobius"/>
    </source>
</evidence>
<accession>J6F3V7</accession>
<organism evidence="2 3">
    <name type="scientific">Trichosporon asahii var. asahii (strain ATCC 90039 / CBS 2479 / JCM 2466 / KCTC 7840 / NBRC 103889/ NCYC 2677 / UAMH 7654)</name>
    <name type="common">Yeast</name>
    <dbReference type="NCBI Taxonomy" id="1186058"/>
    <lineage>
        <taxon>Eukaryota</taxon>
        <taxon>Fungi</taxon>
        <taxon>Dikarya</taxon>
        <taxon>Basidiomycota</taxon>
        <taxon>Agaricomycotina</taxon>
        <taxon>Tremellomycetes</taxon>
        <taxon>Trichosporonales</taxon>
        <taxon>Trichosporonaceae</taxon>
        <taxon>Trichosporon</taxon>
    </lineage>
</organism>
<gene>
    <name evidence="2" type="ORF">A1Q1_00935</name>
</gene>
<feature type="transmembrane region" description="Helical" evidence="1">
    <location>
        <begin position="109"/>
        <end position="129"/>
    </location>
</feature>
<dbReference type="Proteomes" id="UP000002748">
    <property type="component" value="Unassembled WGS sequence"/>
</dbReference>
<comment type="caution">
    <text evidence="2">The sequence shown here is derived from an EMBL/GenBank/DDBJ whole genome shotgun (WGS) entry which is preliminary data.</text>
</comment>
<feature type="transmembrane region" description="Helical" evidence="1">
    <location>
        <begin position="243"/>
        <end position="271"/>
    </location>
</feature>
<feature type="transmembrane region" description="Helical" evidence="1">
    <location>
        <begin position="15"/>
        <end position="45"/>
    </location>
</feature>
<dbReference type="KEGG" id="tasa:A1Q1_00935"/>
<dbReference type="GeneID" id="25984449"/>
<name>J6F3V7_TRIAS</name>
<reference evidence="2 3" key="1">
    <citation type="journal article" date="2012" name="Eukaryot. Cell">
        <title>Draft genome sequence of CBS 2479, the standard type strain of Trichosporon asahii.</title>
        <authorList>
            <person name="Yang R.Y."/>
            <person name="Li H.T."/>
            <person name="Zhu H."/>
            <person name="Zhou G.P."/>
            <person name="Wang M."/>
            <person name="Wang L."/>
        </authorList>
    </citation>
    <scope>NUCLEOTIDE SEQUENCE [LARGE SCALE GENOMIC DNA]</scope>
    <source>
        <strain evidence="3">ATCC 90039 / CBS 2479 / JCM 2466 / KCTC 7840 / NCYC 2677 / UAMH 7654</strain>
    </source>
</reference>
<evidence type="ECO:0000313" key="2">
    <source>
        <dbReference type="EMBL" id="EJT49922.1"/>
    </source>
</evidence>
<keyword evidence="1" id="KW-0812">Transmembrane</keyword>
<keyword evidence="1" id="KW-0472">Membrane</keyword>
<feature type="transmembrane region" description="Helical" evidence="1">
    <location>
        <begin position="66"/>
        <end position="89"/>
    </location>
</feature>
<dbReference type="EMBL" id="ALBS01000144">
    <property type="protein sequence ID" value="EJT49922.1"/>
    <property type="molecule type" value="Genomic_DNA"/>
</dbReference>
<sequence>MESTTTVASSQASTVWLLLHVALGCASAFVLAICDFAGMVLLVIPRGPHYFDYEKNKVMYMDDWHRIWRTAVPVLLCAIPNTALFAHSISVLTAIVRKQWGARALQPRFAASMLLGCGAASAVTGIALLQSVLTNKQTSIAPGSIKPIAVLYSCVVQEPLQPLREIDLKMPWAQRMIEASAVRVEPASNDFGKWFKVLAIGVGARARQFGSNVASDFANRDWHMHQSFPTSELLRTFNWCHNLALATAGAFFAGYAIHALGVMLGPAVLVIGDLGDIFLSWSAAIVKAIDAVKGLLNDADRITVLMSTGAITAYCRKFSRMRRRTARPAFLRAKRNVPLLLTLELILYSSVQKIRWPLPNIVGWTLRKVCLVAIGIAMVAELMLVFRSDAPDRWSLDVFSLVEGEVALDEDDLLLDAKDEEEQLFSMDEKVSVLDEKPPMGGDEPNATAPLVDLPAMPAPAVLSKVHDAPAGKRP</sequence>
<dbReference type="RefSeq" id="XP_014181033.1">
    <property type="nucleotide sequence ID" value="XM_014325558.1"/>
</dbReference>
<keyword evidence="1" id="KW-1133">Transmembrane helix</keyword>